<protein>
    <submittedName>
        <fullName evidence="1">Uncharacterized protein</fullName>
    </submittedName>
</protein>
<dbReference type="AlphaFoldDB" id="A0ABD1XK29"/>
<name>A0ABD1XK29_9MARC</name>
<proteinExistence type="predicted"/>
<evidence type="ECO:0000313" key="2">
    <source>
        <dbReference type="Proteomes" id="UP001605036"/>
    </source>
</evidence>
<sequence>MDDNMIQKPIGSFVLREEAMRKRKVKWPEPVQPPVYNGEPSLAKFNVWVVAMENHLKALVRSGWFVFAVSKLGGDTMQKKLEL</sequence>
<accession>A0ABD1XK29</accession>
<dbReference type="Proteomes" id="UP001605036">
    <property type="component" value="Unassembled WGS sequence"/>
</dbReference>
<reference evidence="1 2" key="1">
    <citation type="submission" date="2024-09" db="EMBL/GenBank/DDBJ databases">
        <title>Chromosome-scale assembly of Riccia fluitans.</title>
        <authorList>
            <person name="Paukszto L."/>
            <person name="Sawicki J."/>
            <person name="Karawczyk K."/>
            <person name="Piernik-Szablinska J."/>
            <person name="Szczecinska M."/>
            <person name="Mazdziarz M."/>
        </authorList>
    </citation>
    <scope>NUCLEOTIDE SEQUENCE [LARGE SCALE GENOMIC DNA]</scope>
    <source>
        <strain evidence="1">Rf_01</strain>
        <tissue evidence="1">Aerial parts of the thallus</tissue>
    </source>
</reference>
<evidence type="ECO:0000313" key="1">
    <source>
        <dbReference type="EMBL" id="KAL2609305.1"/>
    </source>
</evidence>
<organism evidence="1 2">
    <name type="scientific">Riccia fluitans</name>
    <dbReference type="NCBI Taxonomy" id="41844"/>
    <lineage>
        <taxon>Eukaryota</taxon>
        <taxon>Viridiplantae</taxon>
        <taxon>Streptophyta</taxon>
        <taxon>Embryophyta</taxon>
        <taxon>Marchantiophyta</taxon>
        <taxon>Marchantiopsida</taxon>
        <taxon>Marchantiidae</taxon>
        <taxon>Marchantiales</taxon>
        <taxon>Ricciaceae</taxon>
        <taxon>Riccia</taxon>
    </lineage>
</organism>
<comment type="caution">
    <text evidence="1">The sequence shown here is derived from an EMBL/GenBank/DDBJ whole genome shotgun (WGS) entry which is preliminary data.</text>
</comment>
<gene>
    <name evidence="1" type="ORF">R1flu_027878</name>
</gene>
<dbReference type="EMBL" id="JBHFFA010000008">
    <property type="protein sequence ID" value="KAL2609305.1"/>
    <property type="molecule type" value="Genomic_DNA"/>
</dbReference>
<keyword evidence="2" id="KW-1185">Reference proteome</keyword>